<comment type="caution">
    <text evidence="2">The sequence shown here is derived from an EMBL/GenBank/DDBJ whole genome shotgun (WGS) entry which is preliminary data.</text>
</comment>
<gene>
    <name evidence="2" type="ORF">B5F96_11275</name>
</gene>
<dbReference type="InterPro" id="IPR036514">
    <property type="entry name" value="SGNH_hydro_sf"/>
</dbReference>
<evidence type="ECO:0008006" key="4">
    <source>
        <dbReference type="Google" id="ProtNLM"/>
    </source>
</evidence>
<evidence type="ECO:0000256" key="1">
    <source>
        <dbReference type="SAM" id="SignalP"/>
    </source>
</evidence>
<accession>A0A9Q5SR25</accession>
<feature type="signal peptide" evidence="1">
    <location>
        <begin position="1"/>
        <end position="25"/>
    </location>
</feature>
<keyword evidence="1" id="KW-0732">Signal</keyword>
<feature type="chain" id="PRO_5040161837" description="SGNH hydrolase-type esterase domain-containing protein" evidence="1">
    <location>
        <begin position="26"/>
        <end position="509"/>
    </location>
</feature>
<reference evidence="3" key="1">
    <citation type="submission" date="2017-04" db="EMBL/GenBank/DDBJ databases">
        <title>Function of individual gut microbiota members based on whole genome sequencing of pure cultures obtained from chicken caecum.</title>
        <authorList>
            <person name="Medvecky M."/>
            <person name="Cejkova D."/>
            <person name="Polansky O."/>
            <person name="Karasova D."/>
            <person name="Kubasova T."/>
            <person name="Cizek A."/>
            <person name="Rychlik I."/>
        </authorList>
    </citation>
    <scope>NUCLEOTIDE SEQUENCE [LARGE SCALE GENOMIC DNA]</scope>
    <source>
        <strain evidence="3">An42</strain>
    </source>
</reference>
<dbReference type="Proteomes" id="UP000195975">
    <property type="component" value="Unassembled WGS sequence"/>
</dbReference>
<name>A0A9Q5SR25_9BACT</name>
<organism evidence="2 3">
    <name type="scientific">Parabacteroides johnsonii</name>
    <dbReference type="NCBI Taxonomy" id="387661"/>
    <lineage>
        <taxon>Bacteria</taxon>
        <taxon>Pseudomonadati</taxon>
        <taxon>Bacteroidota</taxon>
        <taxon>Bacteroidia</taxon>
        <taxon>Bacteroidales</taxon>
        <taxon>Tannerellaceae</taxon>
        <taxon>Parabacteroides</taxon>
    </lineage>
</organism>
<sequence>MNMNMKKVFCGILCGLLWGGSNVNAQKVLSQEQAELQQLKKYEQNNPPKINMPLLVAEENEDLFGARLMRSSTLLATSSPERKQPVFVLIYGQSITGSKSFTDNIREYLEQKFPYANIRVENRSIGGFGGEQLIRPAVHDVYRACPDLIIFHVYGGEKHGELETFFSNVRRYTTADIILMNHHINGSQDVIKYNPSSYNYLQFIANKYNCELVNVTRNWSRYLTENNLQVKDLLRDNTHPNRNGNWLMAQLIGRHIQVNTLYPSDWYKMVRSYYVNTASDVNADNPIRFIGEPWKIENGVACGEKGKLRLDFEGSRVDIVAGILPPGKKRGSARIFIDGKPVSQNKSLYTITRPSAGPGTWFPLVRRIEHKSALIPETWTLKVTAVNSDSTVWSFDVYGSKTGFDGSGTSDRSFVSKSGRVVIQMEDFMFAKIKAVFKNVTKPGFEATWKVEPLFVDIYKSPIIEDEKVVYKTTIVQGLTNSAHTLEIVPIGDGLVPIEAIEVHQPPLK</sequence>
<dbReference type="EMBL" id="NFIJ01000011">
    <property type="protein sequence ID" value="OUO04676.1"/>
    <property type="molecule type" value="Genomic_DNA"/>
</dbReference>
<evidence type="ECO:0000313" key="3">
    <source>
        <dbReference type="Proteomes" id="UP000195975"/>
    </source>
</evidence>
<dbReference type="Gene3D" id="3.40.50.1110">
    <property type="entry name" value="SGNH hydrolase"/>
    <property type="match status" value="1"/>
</dbReference>
<dbReference type="SUPFAM" id="SSF52266">
    <property type="entry name" value="SGNH hydrolase"/>
    <property type="match status" value="1"/>
</dbReference>
<evidence type="ECO:0000313" key="2">
    <source>
        <dbReference type="EMBL" id="OUO04676.1"/>
    </source>
</evidence>
<dbReference type="AlphaFoldDB" id="A0A9Q5SR25"/>
<dbReference type="GO" id="GO:0016788">
    <property type="term" value="F:hydrolase activity, acting on ester bonds"/>
    <property type="evidence" value="ECO:0007669"/>
    <property type="project" value="UniProtKB-ARBA"/>
</dbReference>
<protein>
    <recommendedName>
        <fullName evidence="4">SGNH hydrolase-type esterase domain-containing protein</fullName>
    </recommendedName>
</protein>
<proteinExistence type="predicted"/>